<name>A0ABV6NMR5_9BACI</name>
<comment type="caution">
    <text evidence="1">The sequence shown here is derived from an EMBL/GenBank/DDBJ whole genome shotgun (WGS) entry which is preliminary data.</text>
</comment>
<evidence type="ECO:0000313" key="2">
    <source>
        <dbReference type="Proteomes" id="UP001589833"/>
    </source>
</evidence>
<sequence>MPIENLFEELVNECKCKLGRELAREEVELIKWIQEKHYETFFERVKSS</sequence>
<evidence type="ECO:0000313" key="1">
    <source>
        <dbReference type="EMBL" id="MFC0562064.1"/>
    </source>
</evidence>
<proteinExistence type="predicted"/>
<gene>
    <name evidence="1" type="ORF">ACFFH4_24650</name>
</gene>
<protein>
    <submittedName>
        <fullName evidence="1">Uncharacterized protein</fullName>
    </submittedName>
</protein>
<accession>A0ABV6NMR5</accession>
<reference evidence="1 2" key="1">
    <citation type="submission" date="2024-09" db="EMBL/GenBank/DDBJ databases">
        <authorList>
            <person name="Sun Q."/>
            <person name="Mori K."/>
        </authorList>
    </citation>
    <scope>NUCLEOTIDE SEQUENCE [LARGE SCALE GENOMIC DNA]</scope>
    <source>
        <strain evidence="1 2">NCAIM B.02301</strain>
    </source>
</reference>
<keyword evidence="2" id="KW-1185">Reference proteome</keyword>
<dbReference type="EMBL" id="JBHLTR010000102">
    <property type="protein sequence ID" value="MFC0562064.1"/>
    <property type="molecule type" value="Genomic_DNA"/>
</dbReference>
<dbReference type="Proteomes" id="UP001589833">
    <property type="component" value="Unassembled WGS sequence"/>
</dbReference>
<dbReference type="RefSeq" id="WP_273844471.1">
    <property type="nucleotide sequence ID" value="NZ_JAQQWT010000009.1"/>
</dbReference>
<organism evidence="1 2">
    <name type="scientific">Halalkalibacter alkalisediminis</name>
    <dbReference type="NCBI Taxonomy" id="935616"/>
    <lineage>
        <taxon>Bacteria</taxon>
        <taxon>Bacillati</taxon>
        <taxon>Bacillota</taxon>
        <taxon>Bacilli</taxon>
        <taxon>Bacillales</taxon>
        <taxon>Bacillaceae</taxon>
        <taxon>Halalkalibacter</taxon>
    </lineage>
</organism>